<sequence>MAPGTEPPHPLRLVSARRVVTMTGADRSGPQGLVCLGDRIIAVGDRAGLAARFPRAARTDFGDAVIVPGFNDAHMHPSLVAEDALHADLSPGRITSPEELAAALRAQAARTPEGAWVRASGYDHGKTTGGRIIDRHDLDRICPAHPALVIHVACHWAVANSAALAAGGLDDDSADPPGGGLGRDPAGHLNGILYEQAMFDYAVAAMARGGTPIIPPSGPADRRRALRGVLTSLNAVGITSAGDLLVGPDAIETYQEAQRHGELPVRLNLMVAHPHFDALRGLGLRSGFGGDRLRLNGVKAFVDGAIGGGTALLAEPYEGRAHDHGQQVLTSRELNDLVRAVHAADTRIAVHANGDRAVDLLLDAYEGAQSADPRPHLRHRIEHCTVVTEDIVRRIKRLDAVVVPFASYVGYHGDKLPGWYGGRRLERMFAHRWFLDAGITVAGASDHPCAPPDPLLGIQSCVTRTAADGAVLGGNQRISPREALRLYTVGAAEASDEAAVKGRLAPGHLADFTVLGDDPLAVDPRTIACIPVLATWVGGEQVWSAS</sequence>
<dbReference type="SUPFAM" id="SSF51338">
    <property type="entry name" value="Composite domain of metallo-dependent hydrolases"/>
    <property type="match status" value="1"/>
</dbReference>
<keyword evidence="3" id="KW-1185">Reference proteome</keyword>
<dbReference type="PANTHER" id="PTHR22642:SF2">
    <property type="entry name" value="PROTEIN LONG AFTER FAR-RED 3"/>
    <property type="match status" value="1"/>
</dbReference>
<dbReference type="InterPro" id="IPR013108">
    <property type="entry name" value="Amidohydro_3"/>
</dbReference>
<accession>A0ABX8QR55</accession>
<proteinExistence type="predicted"/>
<dbReference type="RefSeq" id="WP_231334423.1">
    <property type="nucleotide sequence ID" value="NZ_CP059572.1"/>
</dbReference>
<organism evidence="2 3">
    <name type="scientific">Actinomadura graeca</name>
    <dbReference type="NCBI Taxonomy" id="2750812"/>
    <lineage>
        <taxon>Bacteria</taxon>
        <taxon>Bacillati</taxon>
        <taxon>Actinomycetota</taxon>
        <taxon>Actinomycetes</taxon>
        <taxon>Streptosporangiales</taxon>
        <taxon>Thermomonosporaceae</taxon>
        <taxon>Actinomadura</taxon>
    </lineage>
</organism>
<evidence type="ECO:0000259" key="1">
    <source>
        <dbReference type="Pfam" id="PF07969"/>
    </source>
</evidence>
<evidence type="ECO:0000313" key="2">
    <source>
        <dbReference type="EMBL" id="QXJ21280.1"/>
    </source>
</evidence>
<dbReference type="Pfam" id="PF07969">
    <property type="entry name" value="Amidohydro_3"/>
    <property type="match status" value="1"/>
</dbReference>
<dbReference type="Gene3D" id="2.30.40.10">
    <property type="entry name" value="Urease, subunit C, domain 1"/>
    <property type="match status" value="1"/>
</dbReference>
<reference evidence="2" key="1">
    <citation type="submission" date="2020-07" db="EMBL/GenBank/DDBJ databases">
        <authorList>
            <person name="Tarantini F.S."/>
            <person name="Hong K.W."/>
            <person name="Chan K.G."/>
        </authorList>
    </citation>
    <scope>NUCLEOTIDE SEQUENCE</scope>
    <source>
        <strain evidence="2">32-07</strain>
    </source>
</reference>
<dbReference type="InterPro" id="IPR033932">
    <property type="entry name" value="YtcJ-like"/>
</dbReference>
<dbReference type="EMBL" id="CP059572">
    <property type="protein sequence ID" value="QXJ21280.1"/>
    <property type="molecule type" value="Genomic_DNA"/>
</dbReference>
<evidence type="ECO:0000313" key="3">
    <source>
        <dbReference type="Proteomes" id="UP001049518"/>
    </source>
</evidence>
<dbReference type="CDD" id="cd01300">
    <property type="entry name" value="YtcJ_like"/>
    <property type="match status" value="1"/>
</dbReference>
<dbReference type="PANTHER" id="PTHR22642">
    <property type="entry name" value="IMIDAZOLONEPROPIONASE"/>
    <property type="match status" value="1"/>
</dbReference>
<dbReference type="Proteomes" id="UP001049518">
    <property type="component" value="Chromosome"/>
</dbReference>
<dbReference type="Gene3D" id="3.10.310.70">
    <property type="match status" value="1"/>
</dbReference>
<feature type="domain" description="Amidohydrolase 3" evidence="1">
    <location>
        <begin position="63"/>
        <end position="542"/>
    </location>
</feature>
<dbReference type="SUPFAM" id="SSF51556">
    <property type="entry name" value="Metallo-dependent hydrolases"/>
    <property type="match status" value="1"/>
</dbReference>
<protein>
    <submittedName>
        <fullName evidence="2">Amidohydrolase</fullName>
    </submittedName>
</protein>
<name>A0ABX8QR55_9ACTN</name>
<dbReference type="InterPro" id="IPR011059">
    <property type="entry name" value="Metal-dep_hydrolase_composite"/>
</dbReference>
<dbReference type="InterPro" id="IPR032466">
    <property type="entry name" value="Metal_Hydrolase"/>
</dbReference>
<gene>
    <name evidence="2" type="ORF">AGRA3207_002117</name>
</gene>
<dbReference type="Gene3D" id="3.20.20.140">
    <property type="entry name" value="Metal-dependent hydrolases"/>
    <property type="match status" value="1"/>
</dbReference>